<dbReference type="AlphaFoldDB" id="A0A6C0CR83"/>
<protein>
    <submittedName>
        <fullName evidence="1">Uncharacterized protein</fullName>
    </submittedName>
</protein>
<accession>A0A6C0CR83</accession>
<organism evidence="1">
    <name type="scientific">viral metagenome</name>
    <dbReference type="NCBI Taxonomy" id="1070528"/>
    <lineage>
        <taxon>unclassified sequences</taxon>
        <taxon>metagenomes</taxon>
        <taxon>organismal metagenomes</taxon>
    </lineage>
</organism>
<dbReference type="EMBL" id="MN739467">
    <property type="protein sequence ID" value="QHT06194.1"/>
    <property type="molecule type" value="Genomic_DNA"/>
</dbReference>
<sequence>MKANMIIKKIFFFQKSMFPTMFPMETQKVPN</sequence>
<evidence type="ECO:0000313" key="1">
    <source>
        <dbReference type="EMBL" id="QHT06194.1"/>
    </source>
</evidence>
<name>A0A6C0CR83_9ZZZZ</name>
<proteinExistence type="predicted"/>
<reference evidence="1" key="1">
    <citation type="journal article" date="2020" name="Nature">
        <title>Giant virus diversity and host interactions through global metagenomics.</title>
        <authorList>
            <person name="Schulz F."/>
            <person name="Roux S."/>
            <person name="Paez-Espino D."/>
            <person name="Jungbluth S."/>
            <person name="Walsh D.A."/>
            <person name="Denef V.J."/>
            <person name="McMahon K.D."/>
            <person name="Konstantinidis K.T."/>
            <person name="Eloe-Fadrosh E.A."/>
            <person name="Kyrpides N.C."/>
            <person name="Woyke T."/>
        </authorList>
    </citation>
    <scope>NUCLEOTIDE SEQUENCE</scope>
    <source>
        <strain evidence="1">GVMAG-M-3300021425-30</strain>
    </source>
</reference>